<evidence type="ECO:0008006" key="4">
    <source>
        <dbReference type="Google" id="ProtNLM"/>
    </source>
</evidence>
<keyword evidence="1" id="KW-0732">Signal</keyword>
<protein>
    <recommendedName>
        <fullName evidence="4">Hypersensitive response-inducing protein</fullName>
    </recommendedName>
</protein>
<dbReference type="EMBL" id="AYSA01000394">
    <property type="protein sequence ID" value="ESZ92328.1"/>
    <property type="molecule type" value="Genomic_DNA"/>
</dbReference>
<name>W9C969_SCLBF</name>
<organism evidence="2 3">
    <name type="scientific">Sclerotinia borealis (strain F-4128)</name>
    <dbReference type="NCBI Taxonomy" id="1432307"/>
    <lineage>
        <taxon>Eukaryota</taxon>
        <taxon>Fungi</taxon>
        <taxon>Dikarya</taxon>
        <taxon>Ascomycota</taxon>
        <taxon>Pezizomycotina</taxon>
        <taxon>Leotiomycetes</taxon>
        <taxon>Helotiales</taxon>
        <taxon>Sclerotiniaceae</taxon>
        <taxon>Sclerotinia</taxon>
    </lineage>
</organism>
<comment type="caution">
    <text evidence="2">The sequence shown here is derived from an EMBL/GenBank/DDBJ whole genome shotgun (WGS) entry which is preliminary data.</text>
</comment>
<gene>
    <name evidence="2" type="ORF">SBOR_7277</name>
</gene>
<dbReference type="HOGENOM" id="CLU_150781_0_0_1"/>
<reference evidence="2 3" key="1">
    <citation type="journal article" date="2014" name="Genome Announc.">
        <title>Draft genome sequence of Sclerotinia borealis, a psychrophilic plant pathogenic fungus.</title>
        <authorList>
            <person name="Mardanov A.V."/>
            <person name="Beletsky A.V."/>
            <person name="Kadnikov V.V."/>
            <person name="Ignatov A.N."/>
            <person name="Ravin N.V."/>
        </authorList>
    </citation>
    <scope>NUCLEOTIDE SEQUENCE [LARGE SCALE GENOMIC DNA]</scope>
    <source>
        <strain evidence="3">F-4157</strain>
    </source>
</reference>
<evidence type="ECO:0000313" key="2">
    <source>
        <dbReference type="EMBL" id="ESZ92328.1"/>
    </source>
</evidence>
<feature type="signal peptide" evidence="1">
    <location>
        <begin position="1"/>
        <end position="18"/>
    </location>
</feature>
<evidence type="ECO:0000313" key="3">
    <source>
        <dbReference type="Proteomes" id="UP000019487"/>
    </source>
</evidence>
<keyword evidence="3" id="KW-1185">Reference proteome</keyword>
<sequence>MQFTTAIISAITMAVASASVIGTQRYVTFKVSDFSAGCVAHSSQCLYSFTVIQPGTMETTGVKCTALVGSIDGTLPNIAQWQGSCGDESSRTFWITREDAGLEFYVSQPVSPASNTTASYLIPNSELVLTPNTIGTTQSYTGPSDLDLYQY</sequence>
<dbReference type="Proteomes" id="UP000019487">
    <property type="component" value="Unassembled WGS sequence"/>
</dbReference>
<feature type="chain" id="PRO_5004918866" description="Hypersensitive response-inducing protein" evidence="1">
    <location>
        <begin position="19"/>
        <end position="151"/>
    </location>
</feature>
<dbReference type="OrthoDB" id="3679184at2759"/>
<dbReference type="AlphaFoldDB" id="W9C969"/>
<proteinExistence type="predicted"/>
<evidence type="ECO:0000256" key="1">
    <source>
        <dbReference type="SAM" id="SignalP"/>
    </source>
</evidence>
<accession>W9C969</accession>